<dbReference type="eggNOG" id="ENOG5033HPY">
    <property type="taxonomic scope" value="Bacteria"/>
</dbReference>
<dbReference type="AlphaFoldDB" id="E4N1Q8"/>
<dbReference type="RefSeq" id="WP_014139388.1">
    <property type="nucleotide sequence ID" value="NC_016109.1"/>
</dbReference>
<dbReference type="EMBL" id="AP010968">
    <property type="protein sequence ID" value="BAJ32092.1"/>
    <property type="molecule type" value="Genomic_DNA"/>
</dbReference>
<reference evidence="1 2" key="1">
    <citation type="journal article" date="2010" name="DNA Res.">
        <title>Genome sequence of Kitasatospora setae NBRC 14216T: an evolutionary snapshot of the family Streptomycetaceae.</title>
        <authorList>
            <person name="Ichikawa N."/>
            <person name="Oguchi A."/>
            <person name="Ikeda H."/>
            <person name="Ishikawa J."/>
            <person name="Kitani S."/>
            <person name="Watanabe Y."/>
            <person name="Nakamura S."/>
            <person name="Katano Y."/>
            <person name="Kishi E."/>
            <person name="Sasagawa M."/>
            <person name="Ankai A."/>
            <person name="Fukui S."/>
            <person name="Hashimoto Y."/>
            <person name="Kamata S."/>
            <person name="Otoguro M."/>
            <person name="Tanikawa S."/>
            <person name="Nihira T."/>
            <person name="Horinouchi S."/>
            <person name="Ohnishi Y."/>
            <person name="Hayakawa M."/>
            <person name="Kuzuyama T."/>
            <person name="Arisawa A."/>
            <person name="Nomoto F."/>
            <person name="Miura H."/>
            <person name="Takahashi Y."/>
            <person name="Fujita N."/>
        </authorList>
    </citation>
    <scope>NUCLEOTIDE SEQUENCE [LARGE SCALE GENOMIC DNA]</scope>
    <source>
        <strain evidence="2">ATCC 33774 / DSM 43861 / JCM 3304 / KCC A-0304 / NBRC 14216 / KM-6054</strain>
    </source>
</reference>
<gene>
    <name evidence="1" type="ordered locus">KSE_63340</name>
</gene>
<dbReference type="Proteomes" id="UP000007076">
    <property type="component" value="Chromosome"/>
</dbReference>
<organism evidence="1 2">
    <name type="scientific">Kitasatospora setae (strain ATCC 33774 / DSM 43861 / JCM 3304 / KCC A-0304 / NBRC 14216 / KM-6054)</name>
    <name type="common">Streptomyces setae</name>
    <dbReference type="NCBI Taxonomy" id="452652"/>
    <lineage>
        <taxon>Bacteria</taxon>
        <taxon>Bacillati</taxon>
        <taxon>Actinomycetota</taxon>
        <taxon>Actinomycetes</taxon>
        <taxon>Kitasatosporales</taxon>
        <taxon>Streptomycetaceae</taxon>
        <taxon>Kitasatospora</taxon>
    </lineage>
</organism>
<proteinExistence type="predicted"/>
<keyword evidence="2" id="KW-1185">Reference proteome</keyword>
<dbReference type="HOGENOM" id="CLU_1676814_0_0_11"/>
<dbReference type="STRING" id="452652.KSE_63340"/>
<evidence type="ECO:0000313" key="1">
    <source>
        <dbReference type="EMBL" id="BAJ32092.1"/>
    </source>
</evidence>
<dbReference type="KEGG" id="ksk:KSE_63340"/>
<protein>
    <submittedName>
        <fullName evidence="1">Uncharacterized protein</fullName>
    </submittedName>
</protein>
<sequence>MGASGWDYLTPYRGTPQGTLDALHREVFAGSEWNGAGEYESLEELWEDGEFMGTEGTHSILDVPRSALAAEPARDGFVQPLPAARLSHHFGTERPTVPQYLRAMEGDALRREADLRWSGRYVLLYTDGEPTHWGVFGFSGD</sequence>
<evidence type="ECO:0000313" key="2">
    <source>
        <dbReference type="Proteomes" id="UP000007076"/>
    </source>
</evidence>
<accession>E4N1Q8</accession>
<name>E4N1Q8_KITSK</name>